<feature type="region of interest" description="Disordered" evidence="1">
    <location>
        <begin position="1"/>
        <end position="44"/>
    </location>
</feature>
<feature type="compositionally biased region" description="Pro residues" evidence="1">
    <location>
        <begin position="245"/>
        <end position="254"/>
    </location>
</feature>
<dbReference type="OrthoDB" id="3791063at2759"/>
<feature type="compositionally biased region" description="Low complexity" evidence="1">
    <location>
        <begin position="195"/>
        <end position="223"/>
    </location>
</feature>
<feature type="compositionally biased region" description="Low complexity" evidence="1">
    <location>
        <begin position="12"/>
        <end position="44"/>
    </location>
</feature>
<protein>
    <submittedName>
        <fullName evidence="2">Uncharacterized protein</fullName>
    </submittedName>
</protein>
<dbReference type="AlphaFoldDB" id="A0A9P4H178"/>
<feature type="compositionally biased region" description="Pro residues" evidence="1">
    <location>
        <begin position="262"/>
        <end position="278"/>
    </location>
</feature>
<keyword evidence="3" id="KW-1185">Reference proteome</keyword>
<dbReference type="EMBL" id="ML978272">
    <property type="protein sequence ID" value="KAF2025177.1"/>
    <property type="molecule type" value="Genomic_DNA"/>
</dbReference>
<comment type="caution">
    <text evidence="2">The sequence shown here is derived from an EMBL/GenBank/DDBJ whole genome shotgun (WGS) entry which is preliminary data.</text>
</comment>
<evidence type="ECO:0000313" key="2">
    <source>
        <dbReference type="EMBL" id="KAF2025177.1"/>
    </source>
</evidence>
<feature type="compositionally biased region" description="Low complexity" evidence="1">
    <location>
        <begin position="279"/>
        <end position="300"/>
    </location>
</feature>
<feature type="compositionally biased region" description="Basic residues" evidence="1">
    <location>
        <begin position="369"/>
        <end position="386"/>
    </location>
</feature>
<gene>
    <name evidence="2" type="ORF">EK21DRAFT_117037</name>
</gene>
<reference evidence="2" key="1">
    <citation type="journal article" date="2020" name="Stud. Mycol.">
        <title>101 Dothideomycetes genomes: a test case for predicting lifestyles and emergence of pathogens.</title>
        <authorList>
            <person name="Haridas S."/>
            <person name="Albert R."/>
            <person name="Binder M."/>
            <person name="Bloem J."/>
            <person name="Labutti K."/>
            <person name="Salamov A."/>
            <person name="Andreopoulos B."/>
            <person name="Baker S."/>
            <person name="Barry K."/>
            <person name="Bills G."/>
            <person name="Bluhm B."/>
            <person name="Cannon C."/>
            <person name="Castanera R."/>
            <person name="Culley D."/>
            <person name="Daum C."/>
            <person name="Ezra D."/>
            <person name="Gonzalez J."/>
            <person name="Henrissat B."/>
            <person name="Kuo A."/>
            <person name="Liang C."/>
            <person name="Lipzen A."/>
            <person name="Lutzoni F."/>
            <person name="Magnuson J."/>
            <person name="Mondo S."/>
            <person name="Nolan M."/>
            <person name="Ohm R."/>
            <person name="Pangilinan J."/>
            <person name="Park H.-J."/>
            <person name="Ramirez L."/>
            <person name="Alfaro M."/>
            <person name="Sun H."/>
            <person name="Tritt A."/>
            <person name="Yoshinaga Y."/>
            <person name="Zwiers L.-H."/>
            <person name="Turgeon B."/>
            <person name="Goodwin S."/>
            <person name="Spatafora J."/>
            <person name="Crous P."/>
            <person name="Grigoriev I."/>
        </authorList>
    </citation>
    <scope>NUCLEOTIDE SEQUENCE</scope>
    <source>
        <strain evidence="2">CBS 110217</strain>
    </source>
</reference>
<feature type="compositionally biased region" description="Basic and acidic residues" evidence="1">
    <location>
        <begin position="354"/>
        <end position="368"/>
    </location>
</feature>
<organism evidence="2 3">
    <name type="scientific">Setomelanomma holmii</name>
    <dbReference type="NCBI Taxonomy" id="210430"/>
    <lineage>
        <taxon>Eukaryota</taxon>
        <taxon>Fungi</taxon>
        <taxon>Dikarya</taxon>
        <taxon>Ascomycota</taxon>
        <taxon>Pezizomycotina</taxon>
        <taxon>Dothideomycetes</taxon>
        <taxon>Pleosporomycetidae</taxon>
        <taxon>Pleosporales</taxon>
        <taxon>Pleosporineae</taxon>
        <taxon>Phaeosphaeriaceae</taxon>
        <taxon>Setomelanomma</taxon>
    </lineage>
</organism>
<evidence type="ECO:0000256" key="1">
    <source>
        <dbReference type="SAM" id="MobiDB-lite"/>
    </source>
</evidence>
<evidence type="ECO:0000313" key="3">
    <source>
        <dbReference type="Proteomes" id="UP000799777"/>
    </source>
</evidence>
<feature type="compositionally biased region" description="Low complexity" evidence="1">
    <location>
        <begin position="332"/>
        <end position="352"/>
    </location>
</feature>
<proteinExistence type="predicted"/>
<sequence>MNPQMANGQQGGFQHQSPQQSQNVGQQRQVPGGQQKPTQGQQQPQNIYANYDPQLILFILEKDKDVEGWIDVKPKKQHVPTGDLQEKLLKFRRTEGSVTNALDKIPSKNCRNVINDLVEDQNEELWKRNKTLKFAIAAVHISWREMKHRQRQLKRVQVILETEPSGIVDPQMMKSVGGNFGNSNNAQDVNKSLKQNNMGQGQQPGMNMGQQPRNPQQGQPMGQSQHFEQRAPPPPGGQGQMHGNAPPPPPPPPGGQQGHGGAPPPPPPPPGGAHPPPHGAHLPHGGMMPGAYPGAMPMHGRQGQPSIQVIDPHMMHNKKSKHHKSHHDESSSESSSSEWESESGSSRSSGSEPIRVRSVEHGDYDLVGKRKGSKHSSRKKHSRKHGLERSGNLRSRSISRHRSTSRHRSLSRPRSSRRRRHSDLIDPPPMGRHSASSSRPNSPKIAPINIFMHGNNSSGDERGHRHGKTRERRNSMNMSPTRRYNKQKLEKINLSHPMARGDSSESWQSWAHGSDTASFATSSAHTDNDGIFDAPVRPRGHGRTHSYSHQNQRYSTSPRRYEDLDRRGYTTMKTRADDYPHASPPRGRGPYAEPAFSGRPLPHRRNTTQGHPNPFAPAPILHRSNTQQPYNYGAEMHQPDYAYQQQGRYLADRPAEVDELADALYERMKMDNQRGPPMDSQRVPLRRPTLRRDSGIIEDDEWDARHPLARRGTYY</sequence>
<accession>A0A9P4H178</accession>
<feature type="compositionally biased region" description="Basic residues" evidence="1">
    <location>
        <begin position="397"/>
        <end position="421"/>
    </location>
</feature>
<feature type="compositionally biased region" description="Basic residues" evidence="1">
    <location>
        <begin position="315"/>
        <end position="325"/>
    </location>
</feature>
<dbReference type="Proteomes" id="UP000799777">
    <property type="component" value="Unassembled WGS sequence"/>
</dbReference>
<feature type="compositionally biased region" description="Polar residues" evidence="1">
    <location>
        <begin position="181"/>
        <end position="194"/>
    </location>
</feature>
<name>A0A9P4H178_9PLEO</name>
<feature type="region of interest" description="Disordered" evidence="1">
    <location>
        <begin position="168"/>
        <end position="481"/>
    </location>
</feature>